<keyword evidence="2" id="KW-1185">Reference proteome</keyword>
<reference evidence="1 2" key="1">
    <citation type="submission" date="2016-10" db="EMBL/GenBank/DDBJ databases">
        <authorList>
            <person name="de Groot N.N."/>
        </authorList>
    </citation>
    <scope>NUCLEOTIDE SEQUENCE [LARGE SCALE GENOMIC DNA]</scope>
    <source>
        <strain evidence="1 2">CGMCC 4.7037</strain>
    </source>
</reference>
<dbReference type="InterPro" id="IPR015943">
    <property type="entry name" value="WD40/YVTN_repeat-like_dom_sf"/>
</dbReference>
<dbReference type="InterPro" id="IPR011044">
    <property type="entry name" value="Quino_amine_DH_bsu"/>
</dbReference>
<dbReference type="Proteomes" id="UP000236732">
    <property type="component" value="Unassembled WGS sequence"/>
</dbReference>
<dbReference type="OrthoDB" id="3929584at2"/>
<dbReference type="AlphaFoldDB" id="A0A1H6E3H7"/>
<proteinExistence type="predicted"/>
<evidence type="ECO:0000313" key="2">
    <source>
        <dbReference type="Proteomes" id="UP000236732"/>
    </source>
</evidence>
<protein>
    <submittedName>
        <fullName evidence="1">Uncharacterized protein</fullName>
    </submittedName>
</protein>
<evidence type="ECO:0000313" key="1">
    <source>
        <dbReference type="EMBL" id="SEG91793.1"/>
    </source>
</evidence>
<dbReference type="EMBL" id="FNVT01000007">
    <property type="protein sequence ID" value="SEG91793.1"/>
    <property type="molecule type" value="Genomic_DNA"/>
</dbReference>
<dbReference type="RefSeq" id="WP_103958707.1">
    <property type="nucleotide sequence ID" value="NZ_FNVT01000007.1"/>
</dbReference>
<dbReference type="SUPFAM" id="SSF50969">
    <property type="entry name" value="YVTN repeat-like/Quinoprotein amine dehydrogenase"/>
    <property type="match status" value="1"/>
</dbReference>
<dbReference type="Gene3D" id="2.130.10.10">
    <property type="entry name" value="YVTN repeat-like/Quinoprotein amine dehydrogenase"/>
    <property type="match status" value="1"/>
</dbReference>
<gene>
    <name evidence="1" type="ORF">SAMN05444920_107352</name>
</gene>
<sequence>MGHYRYAFHIALDGNGLNGLEGRAGVCAFLYDPDTERYAYKINYFDGVSGGHAVSVSPNRQLGFLGNVGQHLLFYDTATLREEDRFSTLRLEPVDAAIKSSTHIVWLNEREGVSAIGENLWRFDVDRLTKAECLGRHALKLPHAINRTASGRYLVYGGMDHPTRGEAREVGIFDLETGRARRVELPTTCWHVAAHPREDRFYALSFRVRPQEGHDWHEWAMAYFKEYVFEIDAESGQVRRHWASGLDTPAHVNSDVCVSDHELIYCNGGSGTIVMIDLESLSAYRIIDERPSLGEQFRAGRQAVRQVTDAFTRGSPAPSGKHFLGALRVSRGTLLDSVYACRLSGDQSLLFTANRGLNTITVYDYPANTVRLRVRMPDLQRYDPGLPTWADPRLGFHHSTLLEDA</sequence>
<name>A0A1H6E3H7_9ACTN</name>
<organism evidence="1 2">
    <name type="scientific">Nonomuraea solani</name>
    <dbReference type="NCBI Taxonomy" id="1144553"/>
    <lineage>
        <taxon>Bacteria</taxon>
        <taxon>Bacillati</taxon>
        <taxon>Actinomycetota</taxon>
        <taxon>Actinomycetes</taxon>
        <taxon>Streptosporangiales</taxon>
        <taxon>Streptosporangiaceae</taxon>
        <taxon>Nonomuraea</taxon>
    </lineage>
</organism>
<accession>A0A1H6E3H7</accession>